<sequence>MSTFDERENAFEAKYAHDAEMAFKASARRNKAIGQWAAALLGKTGDAVDAYAMEVISADFEEEGDEDVIRKLVRDLDGKATEAEIRTKMAAVMLEVKDKMVKEG</sequence>
<keyword evidence="2" id="KW-1185">Reference proteome</keyword>
<dbReference type="RefSeq" id="WP_127110608.1">
    <property type="nucleotide sequence ID" value="NZ_JAPDFL010000001.1"/>
</dbReference>
<dbReference type="InterPro" id="IPR009945">
    <property type="entry name" value="ATPase_inh_sub_z"/>
</dbReference>
<dbReference type="Pfam" id="PF07345">
    <property type="entry name" value="ATPaseInh_sub_z"/>
    <property type="match status" value="1"/>
</dbReference>
<dbReference type="Gene3D" id="1.10.790.20">
    <property type="entry name" value="Domain of unknown function DUF1476"/>
    <property type="match status" value="1"/>
</dbReference>
<comment type="caution">
    <text evidence="1">The sequence shown here is derived from an EMBL/GenBank/DDBJ whole genome shotgun (WGS) entry which is preliminary data.</text>
</comment>
<reference evidence="1 2" key="1">
    <citation type="submission" date="2022-10" db="EMBL/GenBank/DDBJ databases">
        <title>Pararhodobacter sp. nov., isolated from marine algae.</title>
        <authorList>
            <person name="Choi B.J."/>
            <person name="Kim J.M."/>
            <person name="Lee J.K."/>
            <person name="Choi D.G."/>
            <person name="Jeon C.O."/>
        </authorList>
    </citation>
    <scope>NUCLEOTIDE SEQUENCE [LARGE SCALE GENOMIC DNA]</scope>
    <source>
        <strain evidence="1 2">ZQ420</strain>
    </source>
</reference>
<dbReference type="InterPro" id="IPR038293">
    <property type="entry name" value="ATPase_inh_sub_z_sf"/>
</dbReference>
<evidence type="ECO:0000313" key="2">
    <source>
        <dbReference type="Proteomes" id="UP001208938"/>
    </source>
</evidence>
<organism evidence="1 2">
    <name type="scientific">Pararhodobacter zhoushanensis</name>
    <dbReference type="NCBI Taxonomy" id="2479545"/>
    <lineage>
        <taxon>Bacteria</taxon>
        <taxon>Pseudomonadati</taxon>
        <taxon>Pseudomonadota</taxon>
        <taxon>Alphaproteobacteria</taxon>
        <taxon>Rhodobacterales</taxon>
        <taxon>Paracoccaceae</taxon>
        <taxon>Pararhodobacter</taxon>
    </lineage>
</organism>
<gene>
    <name evidence="1" type="ORF">OKW52_17190</name>
</gene>
<name>A0ABT3H2B0_9RHOB</name>
<dbReference type="EMBL" id="JAPDFL010000001">
    <property type="protein sequence ID" value="MCW1933942.1"/>
    <property type="molecule type" value="Genomic_DNA"/>
</dbReference>
<proteinExistence type="predicted"/>
<evidence type="ECO:0000313" key="1">
    <source>
        <dbReference type="EMBL" id="MCW1933942.1"/>
    </source>
</evidence>
<protein>
    <submittedName>
        <fullName evidence="1">DUF1476 domain-containing protein</fullName>
    </submittedName>
</protein>
<accession>A0ABT3H2B0</accession>
<dbReference type="PIRSF" id="PIRSF031780">
    <property type="entry name" value="UCP031780"/>
    <property type="match status" value="1"/>
</dbReference>
<dbReference type="Proteomes" id="UP001208938">
    <property type="component" value="Unassembled WGS sequence"/>
</dbReference>